<proteinExistence type="predicted"/>
<evidence type="ECO:0008006" key="4">
    <source>
        <dbReference type="Google" id="ProtNLM"/>
    </source>
</evidence>
<name>A0A9R1WII2_LACSA</name>
<keyword evidence="3" id="KW-1185">Reference proteome</keyword>
<reference evidence="2 3" key="1">
    <citation type="journal article" date="2017" name="Nat. Commun.">
        <title>Genome assembly with in vitro proximity ligation data and whole-genome triplication in lettuce.</title>
        <authorList>
            <person name="Reyes-Chin-Wo S."/>
            <person name="Wang Z."/>
            <person name="Yang X."/>
            <person name="Kozik A."/>
            <person name="Arikit S."/>
            <person name="Song C."/>
            <person name="Xia L."/>
            <person name="Froenicke L."/>
            <person name="Lavelle D.O."/>
            <person name="Truco M.J."/>
            <person name="Xia R."/>
            <person name="Zhu S."/>
            <person name="Xu C."/>
            <person name="Xu H."/>
            <person name="Xu X."/>
            <person name="Cox K."/>
            <person name="Korf I."/>
            <person name="Meyers B.C."/>
            <person name="Michelmore R.W."/>
        </authorList>
    </citation>
    <scope>NUCLEOTIDE SEQUENCE [LARGE SCALE GENOMIC DNA]</scope>
    <source>
        <strain evidence="3">cv. Salinas</strain>
        <tissue evidence="2">Seedlings</tissue>
    </source>
</reference>
<keyword evidence="1" id="KW-1133">Transmembrane helix</keyword>
<sequence length="110" mass="12697">MESINISLKEACELHIFQGIPFHIMVLFYIILFYADDVTFIVNLHKNKVFGVGVDNLKPFTYLGLPIGANIRLAKHLSPIVDKFKRLIIWKQLGESSYRETKTTIKRFIG</sequence>
<evidence type="ECO:0000313" key="2">
    <source>
        <dbReference type="EMBL" id="KAJ0223275.1"/>
    </source>
</evidence>
<organism evidence="2 3">
    <name type="scientific">Lactuca sativa</name>
    <name type="common">Garden lettuce</name>
    <dbReference type="NCBI Taxonomy" id="4236"/>
    <lineage>
        <taxon>Eukaryota</taxon>
        <taxon>Viridiplantae</taxon>
        <taxon>Streptophyta</taxon>
        <taxon>Embryophyta</taxon>
        <taxon>Tracheophyta</taxon>
        <taxon>Spermatophyta</taxon>
        <taxon>Magnoliopsida</taxon>
        <taxon>eudicotyledons</taxon>
        <taxon>Gunneridae</taxon>
        <taxon>Pentapetalae</taxon>
        <taxon>asterids</taxon>
        <taxon>campanulids</taxon>
        <taxon>Asterales</taxon>
        <taxon>Asteraceae</taxon>
        <taxon>Cichorioideae</taxon>
        <taxon>Cichorieae</taxon>
        <taxon>Lactucinae</taxon>
        <taxon>Lactuca</taxon>
    </lineage>
</organism>
<protein>
    <recommendedName>
        <fullName evidence="4">Reverse transcriptase domain-containing protein</fullName>
    </recommendedName>
</protein>
<evidence type="ECO:0000313" key="3">
    <source>
        <dbReference type="Proteomes" id="UP000235145"/>
    </source>
</evidence>
<comment type="caution">
    <text evidence="2">The sequence shown here is derived from an EMBL/GenBank/DDBJ whole genome shotgun (WGS) entry which is preliminary data.</text>
</comment>
<accession>A0A9R1WII2</accession>
<gene>
    <name evidence="2" type="ORF">LSAT_V11C200092630</name>
</gene>
<feature type="transmembrane region" description="Helical" evidence="1">
    <location>
        <begin position="20"/>
        <end position="42"/>
    </location>
</feature>
<dbReference type="AlphaFoldDB" id="A0A9R1WII2"/>
<dbReference type="Proteomes" id="UP000235145">
    <property type="component" value="Unassembled WGS sequence"/>
</dbReference>
<keyword evidence="1" id="KW-0812">Transmembrane</keyword>
<evidence type="ECO:0000256" key="1">
    <source>
        <dbReference type="SAM" id="Phobius"/>
    </source>
</evidence>
<keyword evidence="1" id="KW-0472">Membrane</keyword>
<dbReference type="EMBL" id="NBSK02000002">
    <property type="protein sequence ID" value="KAJ0223275.1"/>
    <property type="molecule type" value="Genomic_DNA"/>
</dbReference>